<keyword evidence="4 8" id="KW-1133">Transmembrane helix</keyword>
<dbReference type="GO" id="GO:0005385">
    <property type="term" value="F:zinc ion transmembrane transporter activity"/>
    <property type="evidence" value="ECO:0007669"/>
    <property type="project" value="InterPro"/>
</dbReference>
<evidence type="ECO:0000256" key="3">
    <source>
        <dbReference type="ARBA" id="ARBA00022692"/>
    </source>
</evidence>
<dbReference type="Gene3D" id="1.20.1510.10">
    <property type="entry name" value="Cation efflux protein transmembrane domain"/>
    <property type="match status" value="1"/>
</dbReference>
<feature type="transmembrane region" description="Helical" evidence="8">
    <location>
        <begin position="185"/>
        <end position="205"/>
    </location>
</feature>
<dbReference type="RefSeq" id="WP_130303157.1">
    <property type="nucleotide sequence ID" value="NZ_SHKO01000001.1"/>
</dbReference>
<protein>
    <submittedName>
        <fullName evidence="10">Cation diffusion facilitator family transporter</fullName>
    </submittedName>
</protein>
<reference evidence="10 11" key="1">
    <citation type="submission" date="2019-02" db="EMBL/GenBank/DDBJ databases">
        <title>Genomic Encyclopedia of Type Strains, Phase IV (KMG-IV): sequencing the most valuable type-strain genomes for metagenomic binning, comparative biology and taxonomic classification.</title>
        <authorList>
            <person name="Goeker M."/>
        </authorList>
    </citation>
    <scope>NUCLEOTIDE SEQUENCE [LARGE SCALE GENOMIC DNA]</scope>
    <source>
        <strain evidence="10 11">DSM 23814</strain>
    </source>
</reference>
<feature type="region of interest" description="Disordered" evidence="7">
    <location>
        <begin position="151"/>
        <end position="174"/>
    </location>
</feature>
<organism evidence="10 11">
    <name type="scientific">Advenella incenata</name>
    <dbReference type="NCBI Taxonomy" id="267800"/>
    <lineage>
        <taxon>Bacteria</taxon>
        <taxon>Pseudomonadati</taxon>
        <taxon>Pseudomonadota</taxon>
        <taxon>Betaproteobacteria</taxon>
        <taxon>Burkholderiales</taxon>
        <taxon>Alcaligenaceae</taxon>
    </lineage>
</organism>
<accession>A0A4Q7VQ62</accession>
<keyword evidence="5" id="KW-0406">Ion transport</keyword>
<feature type="transmembrane region" description="Helical" evidence="8">
    <location>
        <begin position="211"/>
        <end position="231"/>
    </location>
</feature>
<dbReference type="GO" id="GO:0006882">
    <property type="term" value="P:intracellular zinc ion homeostasis"/>
    <property type="evidence" value="ECO:0007669"/>
    <property type="project" value="InterPro"/>
</dbReference>
<name>A0A4Q7VQ62_9BURK</name>
<dbReference type="InterPro" id="IPR058533">
    <property type="entry name" value="Cation_efflux_TM"/>
</dbReference>
<dbReference type="PANTHER" id="PTHR45755:SF4">
    <property type="entry name" value="ZINC TRANSPORTER 7"/>
    <property type="match status" value="1"/>
</dbReference>
<dbReference type="InterPro" id="IPR045316">
    <property type="entry name" value="Msc2-like"/>
</dbReference>
<feature type="transmembrane region" description="Helical" evidence="8">
    <location>
        <begin position="55"/>
        <end position="73"/>
    </location>
</feature>
<evidence type="ECO:0000259" key="9">
    <source>
        <dbReference type="Pfam" id="PF01545"/>
    </source>
</evidence>
<comment type="subcellular location">
    <subcellularLocation>
        <location evidence="1">Membrane</location>
        <topology evidence="1">Multi-pass membrane protein</topology>
    </subcellularLocation>
</comment>
<keyword evidence="11" id="KW-1185">Reference proteome</keyword>
<dbReference type="EMBL" id="SHKO01000001">
    <property type="protein sequence ID" value="RZT98529.1"/>
    <property type="molecule type" value="Genomic_DNA"/>
</dbReference>
<evidence type="ECO:0000256" key="8">
    <source>
        <dbReference type="SAM" id="Phobius"/>
    </source>
</evidence>
<dbReference type="AlphaFoldDB" id="A0A4Q7VQ62"/>
<dbReference type="SUPFAM" id="SSF161111">
    <property type="entry name" value="Cation efflux protein transmembrane domain-like"/>
    <property type="match status" value="1"/>
</dbReference>
<evidence type="ECO:0000256" key="1">
    <source>
        <dbReference type="ARBA" id="ARBA00004141"/>
    </source>
</evidence>
<evidence type="ECO:0000313" key="10">
    <source>
        <dbReference type="EMBL" id="RZT98529.1"/>
    </source>
</evidence>
<feature type="transmembrane region" description="Helical" evidence="8">
    <location>
        <begin position="25"/>
        <end position="43"/>
    </location>
</feature>
<evidence type="ECO:0000256" key="4">
    <source>
        <dbReference type="ARBA" id="ARBA00022989"/>
    </source>
</evidence>
<feature type="compositionally biased region" description="Basic residues" evidence="7">
    <location>
        <begin position="151"/>
        <end position="163"/>
    </location>
</feature>
<dbReference type="GO" id="GO:0016020">
    <property type="term" value="C:membrane"/>
    <property type="evidence" value="ECO:0007669"/>
    <property type="project" value="UniProtKB-SubCell"/>
</dbReference>
<dbReference type="Pfam" id="PF01545">
    <property type="entry name" value="Cation_efflux"/>
    <property type="match status" value="1"/>
</dbReference>
<feature type="transmembrane region" description="Helical" evidence="8">
    <location>
        <begin position="123"/>
        <end position="146"/>
    </location>
</feature>
<evidence type="ECO:0000256" key="6">
    <source>
        <dbReference type="ARBA" id="ARBA00023136"/>
    </source>
</evidence>
<dbReference type="NCBIfam" id="TIGR01297">
    <property type="entry name" value="CDF"/>
    <property type="match status" value="1"/>
</dbReference>
<comment type="caution">
    <text evidence="10">The sequence shown here is derived from an EMBL/GenBank/DDBJ whole genome shotgun (WGS) entry which is preliminary data.</text>
</comment>
<feature type="domain" description="Cation efflux protein transmembrane" evidence="9">
    <location>
        <begin position="28"/>
        <end position="242"/>
    </location>
</feature>
<feature type="transmembrane region" description="Helical" evidence="8">
    <location>
        <begin position="93"/>
        <end position="111"/>
    </location>
</feature>
<dbReference type="Proteomes" id="UP000293398">
    <property type="component" value="Unassembled WGS sequence"/>
</dbReference>
<dbReference type="NCBIfam" id="NF033827">
    <property type="entry name" value="CDF_efflux_DmeF"/>
    <property type="match status" value="1"/>
</dbReference>
<proteinExistence type="predicted"/>
<keyword evidence="2" id="KW-0813">Transport</keyword>
<dbReference type="InterPro" id="IPR002524">
    <property type="entry name" value="Cation_efflux"/>
</dbReference>
<evidence type="ECO:0000256" key="5">
    <source>
        <dbReference type="ARBA" id="ARBA00023065"/>
    </source>
</evidence>
<keyword evidence="6 8" id="KW-0472">Membrane</keyword>
<gene>
    <name evidence="10" type="ORF">EV681_0307</name>
</gene>
<dbReference type="PANTHER" id="PTHR45755">
    <property type="match status" value="1"/>
</dbReference>
<sequence length="330" mass="34824">MYSEHSTHSHAFLGAAHDENARRTLWVVTLTFVMMVVEIAAGYVTGSMALLADGFHMATHAGALGIAAGAYAFARRNVNNQRFSFGTGKVGDLAGFASALILAMVALGIAVESVARLLNPTSVAFGEAAIVAMVGLLVNIVSALMLSGGHHHGHDHHSHHHHGHAAEHDHAHGHATGGDNNMRAAYIHVLADALTSVLAIVALLAGRYFGWVWLDPVMGVVGSLVIGRWAYSLMKASAAVLLDVTDEHVAEEIRDILAPVPDMKITDLHVWQVGPQARAAIVSVAGGGLTARQIREQLQPVHEISHLTIECQAAPAPANESSAPTVMART</sequence>
<evidence type="ECO:0000256" key="7">
    <source>
        <dbReference type="SAM" id="MobiDB-lite"/>
    </source>
</evidence>
<keyword evidence="3 8" id="KW-0812">Transmembrane</keyword>
<dbReference type="InterPro" id="IPR027469">
    <property type="entry name" value="Cation_efflux_TMD_sf"/>
</dbReference>
<dbReference type="OrthoDB" id="271709at2"/>
<evidence type="ECO:0000256" key="2">
    <source>
        <dbReference type="ARBA" id="ARBA00022448"/>
    </source>
</evidence>
<evidence type="ECO:0000313" key="11">
    <source>
        <dbReference type="Proteomes" id="UP000293398"/>
    </source>
</evidence>